<keyword evidence="4 6" id="KW-1133">Transmembrane helix</keyword>
<feature type="transmembrane region" description="Helical" evidence="6">
    <location>
        <begin position="53"/>
        <end position="76"/>
    </location>
</feature>
<feature type="transmembrane region" description="Helical" evidence="6">
    <location>
        <begin position="128"/>
        <end position="153"/>
    </location>
</feature>
<evidence type="ECO:0008006" key="9">
    <source>
        <dbReference type="Google" id="ProtNLM"/>
    </source>
</evidence>
<keyword evidence="5 6" id="KW-0472">Membrane</keyword>
<dbReference type="RefSeq" id="WP_240644720.1">
    <property type="nucleotide sequence ID" value="NZ_CP027806.1"/>
</dbReference>
<keyword evidence="2" id="KW-1003">Cell membrane</keyword>
<evidence type="ECO:0000313" key="8">
    <source>
        <dbReference type="Proteomes" id="UP000254808"/>
    </source>
</evidence>
<evidence type="ECO:0000256" key="1">
    <source>
        <dbReference type="ARBA" id="ARBA00004651"/>
    </source>
</evidence>
<dbReference type="NCBIfam" id="TIGR00374">
    <property type="entry name" value="flippase-like domain"/>
    <property type="match status" value="1"/>
</dbReference>
<organism evidence="7 8">
    <name type="scientific">Cyclonatronum proteinivorum</name>
    <dbReference type="NCBI Taxonomy" id="1457365"/>
    <lineage>
        <taxon>Bacteria</taxon>
        <taxon>Pseudomonadati</taxon>
        <taxon>Balneolota</taxon>
        <taxon>Balneolia</taxon>
        <taxon>Balneolales</taxon>
        <taxon>Cyclonatronaceae</taxon>
        <taxon>Cyclonatronum</taxon>
    </lineage>
</organism>
<evidence type="ECO:0000313" key="7">
    <source>
        <dbReference type="EMBL" id="AXJ01112.1"/>
    </source>
</evidence>
<dbReference type="KEGG" id="cprv:CYPRO_1862"/>
<dbReference type="Proteomes" id="UP000254808">
    <property type="component" value="Chromosome"/>
</dbReference>
<dbReference type="PANTHER" id="PTHR37693:SF1">
    <property type="entry name" value="INTEGRAL MEMBRANE PROTEIN"/>
    <property type="match status" value="1"/>
</dbReference>
<accession>A0A345UKW0</accession>
<sequence>MSSPNKHIAGSPRDLISNKYLFISISLSVVATGIVLYLTYTPEGFEHVRLKRMPGLVIASVVMFLKIWFTAAKIRYLAEKKISWAGAFRIVLSWDFASAITPSTIGGAPLGIYAMTREHIPLGQASAITFYTILLDQIFYLMVIPILIIGGIYMEVIPQAFGVIGKSAMGFVYLSLLGYGAVLAYGVLINPLYLKKMVQALFRLPFLRKYADSVDKELDNLVKTSGVLSRKPFSFLAKAYGLAALAWMARAALPAIVVLSFLPAEEVLLFFRSFAMSLATLFMPTPGGSGGVEALFVIFLGPLFDREIFIGIATFMWRFITFYSIIGIGIMVMSWYLNNAVVKSFSDSRNKEEDRNTEQDDKPAGT</sequence>
<dbReference type="PANTHER" id="PTHR37693">
    <property type="entry name" value="PHOSPHATIDYLGLYCEROL LYSYLTRANSFERASE"/>
    <property type="match status" value="1"/>
</dbReference>
<evidence type="ECO:0000256" key="5">
    <source>
        <dbReference type="ARBA" id="ARBA00023136"/>
    </source>
</evidence>
<dbReference type="EMBL" id="CP027806">
    <property type="protein sequence ID" value="AXJ01112.1"/>
    <property type="molecule type" value="Genomic_DNA"/>
</dbReference>
<keyword evidence="3 6" id="KW-0812">Transmembrane</keyword>
<feature type="transmembrane region" description="Helical" evidence="6">
    <location>
        <begin position="315"/>
        <end position="337"/>
    </location>
</feature>
<dbReference type="InterPro" id="IPR022791">
    <property type="entry name" value="L-PG_synthase/AglD"/>
</dbReference>
<dbReference type="Pfam" id="PF03706">
    <property type="entry name" value="LPG_synthase_TM"/>
    <property type="match status" value="1"/>
</dbReference>
<keyword evidence="8" id="KW-1185">Reference proteome</keyword>
<name>A0A345UKW0_9BACT</name>
<evidence type="ECO:0000256" key="3">
    <source>
        <dbReference type="ARBA" id="ARBA00022692"/>
    </source>
</evidence>
<dbReference type="AlphaFoldDB" id="A0A345UKW0"/>
<protein>
    <recommendedName>
        <fullName evidence="9">Lysylphosphatidylglycerol synthase TM region</fullName>
    </recommendedName>
</protein>
<evidence type="ECO:0000256" key="2">
    <source>
        <dbReference type="ARBA" id="ARBA00022475"/>
    </source>
</evidence>
<feature type="transmembrane region" description="Helical" evidence="6">
    <location>
        <begin position="274"/>
        <end position="303"/>
    </location>
</feature>
<feature type="transmembrane region" description="Helical" evidence="6">
    <location>
        <begin position="239"/>
        <end position="262"/>
    </location>
</feature>
<proteinExistence type="predicted"/>
<feature type="transmembrane region" description="Helical" evidence="6">
    <location>
        <begin position="173"/>
        <end position="194"/>
    </location>
</feature>
<evidence type="ECO:0000256" key="4">
    <source>
        <dbReference type="ARBA" id="ARBA00022989"/>
    </source>
</evidence>
<dbReference type="GO" id="GO:0005886">
    <property type="term" value="C:plasma membrane"/>
    <property type="evidence" value="ECO:0007669"/>
    <property type="project" value="UniProtKB-SubCell"/>
</dbReference>
<gene>
    <name evidence="7" type="ORF">CYPRO_1862</name>
</gene>
<feature type="transmembrane region" description="Helical" evidence="6">
    <location>
        <begin position="20"/>
        <end position="41"/>
    </location>
</feature>
<comment type="subcellular location">
    <subcellularLocation>
        <location evidence="1">Cell membrane</location>
        <topology evidence="1">Multi-pass membrane protein</topology>
    </subcellularLocation>
</comment>
<reference evidence="7 8" key="1">
    <citation type="submission" date="2018-03" db="EMBL/GenBank/DDBJ databases">
        <title>Phenotypic and genomic properties of Cyclonatronum proteinivorum gen. nov., sp. nov., a haloalkaliphilic bacteroidete from soda lakes possessing Na+-translocating rhodopsin.</title>
        <authorList>
            <person name="Toshchakov S.V."/>
            <person name="Korzhenkov A."/>
            <person name="Samarov N.I."/>
            <person name="Kublanov I.V."/>
            <person name="Muntyan M.S."/>
            <person name="Sorokin D.Y."/>
        </authorList>
    </citation>
    <scope>NUCLEOTIDE SEQUENCE [LARGE SCALE GENOMIC DNA]</scope>
    <source>
        <strain evidence="7 8">Omega</strain>
    </source>
</reference>
<evidence type="ECO:0000256" key="6">
    <source>
        <dbReference type="SAM" id="Phobius"/>
    </source>
</evidence>